<keyword evidence="4" id="KW-1185">Reference proteome</keyword>
<dbReference type="PANTHER" id="PTHR35176:SF6">
    <property type="entry name" value="HEME OXYGENASE HI_0854-RELATED"/>
    <property type="match status" value="1"/>
</dbReference>
<evidence type="ECO:0000256" key="1">
    <source>
        <dbReference type="ARBA" id="ARBA00023002"/>
    </source>
</evidence>
<dbReference type="PANTHER" id="PTHR35176">
    <property type="entry name" value="HEME OXYGENASE HI_0854-RELATED"/>
    <property type="match status" value="1"/>
</dbReference>
<reference evidence="3 4" key="1">
    <citation type="submission" date="2021-07" db="EMBL/GenBank/DDBJ databases">
        <title>Whole genome sequencing of non-tuberculosis mycobacteria type-strains.</title>
        <authorList>
            <person name="Igarashi Y."/>
            <person name="Osugi A."/>
            <person name="Mitarai S."/>
        </authorList>
    </citation>
    <scope>NUCLEOTIDE SEQUENCE [LARGE SCALE GENOMIC DNA]</scope>
    <source>
        <strain evidence="3 4">JCM 16370</strain>
    </source>
</reference>
<protein>
    <submittedName>
        <fullName evidence="3">Pyridoxamine 5'-phosphate oxidase family protein</fullName>
    </submittedName>
</protein>
<proteinExistence type="predicted"/>
<dbReference type="Proteomes" id="UP000825367">
    <property type="component" value="Chromosome"/>
</dbReference>
<dbReference type="Gene3D" id="2.30.110.10">
    <property type="entry name" value="Electron Transport, Fmn-binding Protein, Chain A"/>
    <property type="match status" value="1"/>
</dbReference>
<gene>
    <name evidence="3" type="ORF">K0O64_20080</name>
</gene>
<dbReference type="SUPFAM" id="SSF50475">
    <property type="entry name" value="FMN-binding split barrel"/>
    <property type="match status" value="1"/>
</dbReference>
<organism evidence="3 4">
    <name type="scientific">Mycolicibacterium pallens</name>
    <dbReference type="NCBI Taxonomy" id="370524"/>
    <lineage>
        <taxon>Bacteria</taxon>
        <taxon>Bacillati</taxon>
        <taxon>Actinomycetota</taxon>
        <taxon>Actinomycetes</taxon>
        <taxon>Mycobacteriales</taxon>
        <taxon>Mycobacteriaceae</taxon>
        <taxon>Mycolicibacterium</taxon>
    </lineage>
</organism>
<dbReference type="RefSeq" id="WP_096311870.1">
    <property type="nucleotide sequence ID" value="NZ_BAAAVX010000006.1"/>
</dbReference>
<evidence type="ECO:0000313" key="3">
    <source>
        <dbReference type="EMBL" id="QYL15404.1"/>
    </source>
</evidence>
<accession>A0ABX8VC87</accession>
<dbReference type="InterPro" id="IPR052019">
    <property type="entry name" value="F420H2_bilvrd_red/Heme_oxyg"/>
</dbReference>
<dbReference type="EMBL" id="CP080333">
    <property type="protein sequence ID" value="QYL15404.1"/>
    <property type="molecule type" value="Genomic_DNA"/>
</dbReference>
<evidence type="ECO:0000313" key="4">
    <source>
        <dbReference type="Proteomes" id="UP000825367"/>
    </source>
</evidence>
<name>A0ABX8VC87_9MYCO</name>
<feature type="domain" description="Pyridoxamine 5'-phosphate oxidase N-terminal" evidence="2">
    <location>
        <begin position="14"/>
        <end position="128"/>
    </location>
</feature>
<evidence type="ECO:0000259" key="2">
    <source>
        <dbReference type="Pfam" id="PF01243"/>
    </source>
</evidence>
<keyword evidence="1" id="KW-0560">Oxidoreductase</keyword>
<sequence length="169" mass="19222">MPKPRLTYGTVLREIRRQHFAVLSTSSPTGQPASAGITYGVSDSDSTIYVMTRRHLQKARNIAANPHVSLVIPTPRRLLWFVPPATIQLTGHAEIISWTDQEGTRVFSQFWLGRQILDNYRSLHARGDTRIAFLRIELDPSIHTYMIDTPVWRVRNNMEAGASTVIRSR</sequence>
<dbReference type="InterPro" id="IPR012349">
    <property type="entry name" value="Split_barrel_FMN-bd"/>
</dbReference>
<dbReference type="Pfam" id="PF01243">
    <property type="entry name" value="PNPOx_N"/>
    <property type="match status" value="1"/>
</dbReference>
<dbReference type="InterPro" id="IPR011576">
    <property type="entry name" value="Pyridox_Oxase_N"/>
</dbReference>